<dbReference type="Proteomes" id="UP000829354">
    <property type="component" value="Chromosome X"/>
</dbReference>
<keyword evidence="6" id="KW-1185">Reference proteome</keyword>
<keyword evidence="1" id="KW-0472">Membrane</keyword>
<accession>A0AAE9A2F4</accession>
<name>A0AAE9A2F4_CAEBR</name>
<dbReference type="AlphaFoldDB" id="A0AAE9A2F4"/>
<reference evidence="4 6" key="1">
    <citation type="submission" date="2022-04" db="EMBL/GenBank/DDBJ databases">
        <title>Chromosome-level reference genomes for two strains of Caenorhabditis briggsae: an improved platform for comparative genomics.</title>
        <authorList>
            <person name="Stevens L."/>
            <person name="Andersen E."/>
        </authorList>
    </citation>
    <scope>NUCLEOTIDE SEQUENCE [LARGE SCALE GENOMIC DNA]</scope>
    <source>
        <strain evidence="4">VX34</strain>
        <tissue evidence="4">Whole-organism</tissue>
    </source>
</reference>
<feature type="transmembrane region" description="Helical" evidence="1">
    <location>
        <begin position="6"/>
        <end position="25"/>
    </location>
</feature>
<evidence type="ECO:0000313" key="3">
    <source>
        <dbReference type="EMBL" id="ULT85380.1"/>
    </source>
</evidence>
<protein>
    <submittedName>
        <fullName evidence="3">Uncharacterized protein</fullName>
    </submittedName>
</protein>
<keyword evidence="1" id="KW-1133">Transmembrane helix</keyword>
<dbReference type="EMBL" id="CP090896">
    <property type="protein sequence ID" value="ULT85380.1"/>
    <property type="molecule type" value="Genomic_DNA"/>
</dbReference>
<dbReference type="EMBL" id="CP090896">
    <property type="protein sequence ID" value="ULT85370.1"/>
    <property type="molecule type" value="Genomic_DNA"/>
</dbReference>
<evidence type="ECO:0000313" key="4">
    <source>
        <dbReference type="EMBL" id="UMM44559.1"/>
    </source>
</evidence>
<dbReference type="Proteomes" id="UP000827892">
    <property type="component" value="Chromosome X"/>
</dbReference>
<keyword evidence="1" id="KW-0812">Transmembrane</keyword>
<organism evidence="3 5">
    <name type="scientific">Caenorhabditis briggsae</name>
    <dbReference type="NCBI Taxonomy" id="6238"/>
    <lineage>
        <taxon>Eukaryota</taxon>
        <taxon>Metazoa</taxon>
        <taxon>Ecdysozoa</taxon>
        <taxon>Nematoda</taxon>
        <taxon>Chromadorea</taxon>
        <taxon>Rhabditida</taxon>
        <taxon>Rhabditina</taxon>
        <taxon>Rhabditomorpha</taxon>
        <taxon>Rhabditoidea</taxon>
        <taxon>Rhabditidae</taxon>
        <taxon>Peloderinae</taxon>
        <taxon>Caenorhabditis</taxon>
    </lineage>
</organism>
<evidence type="ECO:0000313" key="5">
    <source>
        <dbReference type="Proteomes" id="UP000827892"/>
    </source>
</evidence>
<evidence type="ECO:0000256" key="1">
    <source>
        <dbReference type="SAM" id="Phobius"/>
    </source>
</evidence>
<proteinExistence type="predicted"/>
<sequence>MLLAKILLIVAVSILAFLLIGIVVWTSTLSRISCYQTSMQASTDVVEGKAFCKAKFFVHNYTAIFSGVQYSGRFRSPVPIPLTEGCVLRSIQIEEDTQAEGTQYYSCLCKTALCNSPMTVAQFIKNNFTLPAPLIPAKDGLL</sequence>
<gene>
    <name evidence="2" type="ORF">L3Y34_013889</name>
    <name evidence="3" type="ORF">L3Y34_013898</name>
    <name evidence="4" type="ORF">L5515_019691</name>
</gene>
<evidence type="ECO:0000313" key="2">
    <source>
        <dbReference type="EMBL" id="ULT85370.1"/>
    </source>
</evidence>
<evidence type="ECO:0000313" key="6">
    <source>
        <dbReference type="Proteomes" id="UP000829354"/>
    </source>
</evidence>
<reference evidence="3 5" key="2">
    <citation type="submission" date="2022-05" db="EMBL/GenBank/DDBJ databases">
        <title>Chromosome-level reference genomes for two strains of Caenorhabditis briggsae: an improved platform for comparative genomics.</title>
        <authorList>
            <person name="Stevens L."/>
            <person name="Andersen E.C."/>
        </authorList>
    </citation>
    <scope>NUCLEOTIDE SEQUENCE [LARGE SCALE GENOMIC DNA]</scope>
    <source>
        <strain evidence="3">QX1410_ONT</strain>
        <tissue evidence="3">Whole-organism</tissue>
    </source>
</reference>
<dbReference type="EMBL" id="CP092625">
    <property type="protein sequence ID" value="UMM44559.1"/>
    <property type="molecule type" value="Genomic_DNA"/>
</dbReference>